<evidence type="ECO:0000256" key="5">
    <source>
        <dbReference type="ARBA" id="ARBA00022741"/>
    </source>
</evidence>
<dbReference type="InterPro" id="IPR036890">
    <property type="entry name" value="HATPase_C_sf"/>
</dbReference>
<evidence type="ECO:0000313" key="12">
    <source>
        <dbReference type="EMBL" id="NMF97870.1"/>
    </source>
</evidence>
<dbReference type="InterPro" id="IPR004358">
    <property type="entry name" value="Sig_transdc_His_kin-like_C"/>
</dbReference>
<dbReference type="SMART" id="SM00091">
    <property type="entry name" value="PAS"/>
    <property type="match status" value="2"/>
</dbReference>
<dbReference type="Pfam" id="PF00512">
    <property type="entry name" value="HisKA"/>
    <property type="match status" value="1"/>
</dbReference>
<keyword evidence="13" id="KW-1185">Reference proteome</keyword>
<evidence type="ECO:0000256" key="3">
    <source>
        <dbReference type="ARBA" id="ARBA00022553"/>
    </source>
</evidence>
<evidence type="ECO:0000313" key="13">
    <source>
        <dbReference type="Proteomes" id="UP000634522"/>
    </source>
</evidence>
<proteinExistence type="predicted"/>
<dbReference type="InterPro" id="IPR036097">
    <property type="entry name" value="HisK_dim/P_sf"/>
</dbReference>
<dbReference type="CDD" id="cd00082">
    <property type="entry name" value="HisKA"/>
    <property type="match status" value="1"/>
</dbReference>
<keyword evidence="4" id="KW-0808">Transferase</keyword>
<evidence type="ECO:0000256" key="7">
    <source>
        <dbReference type="ARBA" id="ARBA00022840"/>
    </source>
</evidence>
<dbReference type="SMART" id="SM00387">
    <property type="entry name" value="HATPase_c"/>
    <property type="match status" value="1"/>
</dbReference>
<protein>
    <recommendedName>
        <fullName evidence="2">histidine kinase</fullName>
        <ecNumber evidence="2">2.7.13.3</ecNumber>
    </recommendedName>
</protein>
<dbReference type="InterPro" id="IPR035965">
    <property type="entry name" value="PAS-like_dom_sf"/>
</dbReference>
<dbReference type="Proteomes" id="UP000634522">
    <property type="component" value="Unassembled WGS sequence"/>
</dbReference>
<dbReference type="EC" id="2.7.13.3" evidence="2"/>
<feature type="domain" description="PAS" evidence="10">
    <location>
        <begin position="149"/>
        <end position="193"/>
    </location>
</feature>
<dbReference type="Pfam" id="PF08448">
    <property type="entry name" value="PAS_4"/>
    <property type="match status" value="1"/>
</dbReference>
<dbReference type="SUPFAM" id="SSF47384">
    <property type="entry name" value="Homodimeric domain of signal transducing histidine kinase"/>
    <property type="match status" value="1"/>
</dbReference>
<evidence type="ECO:0000256" key="2">
    <source>
        <dbReference type="ARBA" id="ARBA00012438"/>
    </source>
</evidence>
<evidence type="ECO:0000259" key="10">
    <source>
        <dbReference type="PROSITE" id="PS50112"/>
    </source>
</evidence>
<dbReference type="RefSeq" id="WP_169140322.1">
    <property type="nucleotide sequence ID" value="NZ_WTVS01000019.1"/>
</dbReference>
<keyword evidence="6" id="KW-0418">Kinase</keyword>
<dbReference type="EMBL" id="WTVS01000019">
    <property type="protein sequence ID" value="NMF97870.1"/>
    <property type="molecule type" value="Genomic_DNA"/>
</dbReference>
<dbReference type="InterPro" id="IPR000014">
    <property type="entry name" value="PAS"/>
</dbReference>
<evidence type="ECO:0000259" key="9">
    <source>
        <dbReference type="PROSITE" id="PS50109"/>
    </source>
</evidence>
<sequence>MIEVLQALGDGNPAISLAPLFDAMLEGVVVRDAHGRVVGCNRMARRILGLPSGDLLAGGLLAPMPDYLREDDSILRLDEHPANLTLSSGEALHGVVLGVVRAAGEICWINLNSQPLRDTDGALVGVVETFADITPMKSAQAALRAAEAHNRTLAAAIAQAGCAVVVTDRHGRIEYVNPACCRAYGYAEEELLGAKPSIFKSGETSAEVYAELWQTILAGRVWCGELSNRSRDGCLIRESVSVAPLRDEAGVVRHFVAVKEDITQMRAEERRRHELFERVARLERMELVATLSSGIAHDFNNVLVAILGYSELADAHLKVDGRLPRVEGYIDEIRIAGNRARGLIQQLLDFSRSGTAQPRLTQLESVGREAVGLLRATLPDSVAVIDEIERDLPALSVDPAHVYQIIMNLLVNARDAVNGRGTIRVGARRVLAADCPVCASCRREFDGEFIVLSVSDNGCGIPLSNRSRLFEPFFTTKEPGRGTGMGLPVVHGMTHLYDGHVRIESEPGGGTRVEVLLPVVLTQVPGIDSPTALGA</sequence>
<evidence type="ECO:0000256" key="1">
    <source>
        <dbReference type="ARBA" id="ARBA00000085"/>
    </source>
</evidence>
<dbReference type="PRINTS" id="PR00344">
    <property type="entry name" value="BCTRLSENSOR"/>
</dbReference>
<evidence type="ECO:0000256" key="8">
    <source>
        <dbReference type="ARBA" id="ARBA00023012"/>
    </source>
</evidence>
<feature type="domain" description="PAC" evidence="11">
    <location>
        <begin position="222"/>
        <end position="274"/>
    </location>
</feature>
<dbReference type="CDD" id="cd00130">
    <property type="entry name" value="PAS"/>
    <property type="match status" value="2"/>
</dbReference>
<feature type="domain" description="PAS" evidence="10">
    <location>
        <begin position="17"/>
        <end position="72"/>
    </location>
</feature>
<feature type="domain" description="Histidine kinase" evidence="9">
    <location>
        <begin position="294"/>
        <end position="521"/>
    </location>
</feature>
<feature type="domain" description="PAC" evidence="11">
    <location>
        <begin position="93"/>
        <end position="145"/>
    </location>
</feature>
<keyword evidence="5" id="KW-0547">Nucleotide-binding</keyword>
<comment type="caution">
    <text evidence="12">The sequence shown here is derived from an EMBL/GenBank/DDBJ whole genome shotgun (WGS) entry which is preliminary data.</text>
</comment>
<dbReference type="InterPro" id="IPR013656">
    <property type="entry name" value="PAS_4"/>
</dbReference>
<dbReference type="InterPro" id="IPR000700">
    <property type="entry name" value="PAS-assoc_C"/>
</dbReference>
<evidence type="ECO:0000259" key="11">
    <source>
        <dbReference type="PROSITE" id="PS50113"/>
    </source>
</evidence>
<keyword evidence="7" id="KW-0067">ATP-binding</keyword>
<dbReference type="PROSITE" id="PS50109">
    <property type="entry name" value="HIS_KIN"/>
    <property type="match status" value="1"/>
</dbReference>
<dbReference type="NCBIfam" id="TIGR00229">
    <property type="entry name" value="sensory_box"/>
    <property type="match status" value="2"/>
</dbReference>
<reference evidence="12 13" key="1">
    <citation type="submission" date="2019-12" db="EMBL/GenBank/DDBJ databases">
        <title>Comparative genomics gives insights into the taxonomy of the Azoarcus-Aromatoleum group and reveals separate origins of nif in the plant-associated Azoarcus and non-plant-associated Aromatoleum sub-groups.</title>
        <authorList>
            <person name="Lafos M."/>
            <person name="Maluk M."/>
            <person name="Batista M."/>
            <person name="Junghare M."/>
            <person name="Carmona M."/>
            <person name="Faoro H."/>
            <person name="Cruz L.M."/>
            <person name="Battistoni F."/>
            <person name="De Souza E."/>
            <person name="Pedrosa F."/>
            <person name="Chen W.-M."/>
            <person name="Poole P.S."/>
            <person name="Dixon R.A."/>
            <person name="James E.K."/>
        </authorList>
    </citation>
    <scope>NUCLEOTIDE SEQUENCE [LARGE SCALE GENOMIC DNA]</scope>
    <source>
        <strain evidence="12 13">T</strain>
    </source>
</reference>
<gene>
    <name evidence="12" type="ORF">GPA27_10770</name>
</gene>
<dbReference type="SMART" id="SM00388">
    <property type="entry name" value="HisKA"/>
    <property type="match status" value="1"/>
</dbReference>
<dbReference type="Gene3D" id="3.30.565.10">
    <property type="entry name" value="Histidine kinase-like ATPase, C-terminal domain"/>
    <property type="match status" value="1"/>
</dbReference>
<comment type="catalytic activity">
    <reaction evidence="1">
        <text>ATP + protein L-histidine = ADP + protein N-phospho-L-histidine.</text>
        <dbReference type="EC" id="2.7.13.3"/>
    </reaction>
</comment>
<name>A0ABX1NF86_9RHOO</name>
<organism evidence="12 13">
    <name type="scientific">Aromatoleum toluolicum</name>
    <dbReference type="NCBI Taxonomy" id="90060"/>
    <lineage>
        <taxon>Bacteria</taxon>
        <taxon>Pseudomonadati</taxon>
        <taxon>Pseudomonadota</taxon>
        <taxon>Betaproteobacteria</taxon>
        <taxon>Rhodocyclales</taxon>
        <taxon>Rhodocyclaceae</taxon>
        <taxon>Aromatoleum</taxon>
    </lineage>
</organism>
<dbReference type="SMART" id="SM00086">
    <property type="entry name" value="PAC"/>
    <property type="match status" value="2"/>
</dbReference>
<dbReference type="InterPro" id="IPR005467">
    <property type="entry name" value="His_kinase_dom"/>
</dbReference>
<dbReference type="PANTHER" id="PTHR43065">
    <property type="entry name" value="SENSOR HISTIDINE KINASE"/>
    <property type="match status" value="1"/>
</dbReference>
<dbReference type="Gene3D" id="1.10.287.130">
    <property type="match status" value="1"/>
</dbReference>
<dbReference type="PANTHER" id="PTHR43065:SF42">
    <property type="entry name" value="TWO-COMPONENT SENSOR PPRA"/>
    <property type="match status" value="1"/>
</dbReference>
<dbReference type="Gene3D" id="3.30.450.20">
    <property type="entry name" value="PAS domain"/>
    <property type="match status" value="2"/>
</dbReference>
<evidence type="ECO:0000256" key="6">
    <source>
        <dbReference type="ARBA" id="ARBA00022777"/>
    </source>
</evidence>
<dbReference type="SUPFAM" id="SSF55785">
    <property type="entry name" value="PYP-like sensor domain (PAS domain)"/>
    <property type="match status" value="2"/>
</dbReference>
<dbReference type="Pfam" id="PF02518">
    <property type="entry name" value="HATPase_c"/>
    <property type="match status" value="1"/>
</dbReference>
<dbReference type="SUPFAM" id="SSF55874">
    <property type="entry name" value="ATPase domain of HSP90 chaperone/DNA topoisomerase II/histidine kinase"/>
    <property type="match status" value="1"/>
</dbReference>
<dbReference type="InterPro" id="IPR003594">
    <property type="entry name" value="HATPase_dom"/>
</dbReference>
<dbReference type="Pfam" id="PF00989">
    <property type="entry name" value="PAS"/>
    <property type="match status" value="1"/>
</dbReference>
<dbReference type="PROSITE" id="PS50113">
    <property type="entry name" value="PAC"/>
    <property type="match status" value="2"/>
</dbReference>
<dbReference type="InterPro" id="IPR003661">
    <property type="entry name" value="HisK_dim/P_dom"/>
</dbReference>
<dbReference type="InterPro" id="IPR013767">
    <property type="entry name" value="PAS_fold"/>
</dbReference>
<evidence type="ECO:0000256" key="4">
    <source>
        <dbReference type="ARBA" id="ARBA00022679"/>
    </source>
</evidence>
<dbReference type="PROSITE" id="PS50112">
    <property type="entry name" value="PAS"/>
    <property type="match status" value="2"/>
</dbReference>
<dbReference type="InterPro" id="IPR001610">
    <property type="entry name" value="PAC"/>
</dbReference>
<keyword evidence="3" id="KW-0597">Phosphoprotein</keyword>
<keyword evidence="8" id="KW-0902">Two-component regulatory system</keyword>
<accession>A0ABX1NF86</accession>